<keyword evidence="3" id="KW-1185">Reference proteome</keyword>
<dbReference type="AlphaFoldDB" id="A0A553NU47"/>
<protein>
    <submittedName>
        <fullName evidence="2">Uncharacterized protein</fullName>
    </submittedName>
</protein>
<organism evidence="2 3">
    <name type="scientific">Tigriopus californicus</name>
    <name type="common">Marine copepod</name>
    <dbReference type="NCBI Taxonomy" id="6832"/>
    <lineage>
        <taxon>Eukaryota</taxon>
        <taxon>Metazoa</taxon>
        <taxon>Ecdysozoa</taxon>
        <taxon>Arthropoda</taxon>
        <taxon>Crustacea</taxon>
        <taxon>Multicrustacea</taxon>
        <taxon>Hexanauplia</taxon>
        <taxon>Copepoda</taxon>
        <taxon>Harpacticoida</taxon>
        <taxon>Harpacticidae</taxon>
        <taxon>Tigriopus</taxon>
    </lineage>
</organism>
<name>A0A553NU47_TIGCA</name>
<keyword evidence="1" id="KW-0732">Signal</keyword>
<gene>
    <name evidence="2" type="ORF">TCAL_12199</name>
</gene>
<evidence type="ECO:0000313" key="2">
    <source>
        <dbReference type="EMBL" id="TRY68936.1"/>
    </source>
</evidence>
<sequence>MNSSPHHIWALTGLAFFVLGLKSSDARILPENSNRISIPFQMDYYAAQSSQTKCDSVPMDYECKCAERSTGFKQFLPSHCHCQPVLTCEAHHCQCCITRICYV</sequence>
<comment type="caution">
    <text evidence="2">The sequence shown here is derived from an EMBL/GenBank/DDBJ whole genome shotgun (WGS) entry which is preliminary data.</text>
</comment>
<dbReference type="Proteomes" id="UP000318571">
    <property type="component" value="Chromosome 1"/>
</dbReference>
<feature type="signal peptide" evidence="1">
    <location>
        <begin position="1"/>
        <end position="26"/>
    </location>
</feature>
<dbReference type="EMBL" id="VCGU01000010">
    <property type="protein sequence ID" value="TRY68936.1"/>
    <property type="molecule type" value="Genomic_DNA"/>
</dbReference>
<reference evidence="2 3" key="1">
    <citation type="journal article" date="2018" name="Nat. Ecol. Evol.">
        <title>Genomic signatures of mitonuclear coevolution across populations of Tigriopus californicus.</title>
        <authorList>
            <person name="Barreto F.S."/>
            <person name="Watson E.T."/>
            <person name="Lima T.G."/>
            <person name="Willett C.S."/>
            <person name="Edmands S."/>
            <person name="Li W."/>
            <person name="Burton R.S."/>
        </authorList>
    </citation>
    <scope>NUCLEOTIDE SEQUENCE [LARGE SCALE GENOMIC DNA]</scope>
    <source>
        <strain evidence="2 3">San Diego</strain>
    </source>
</reference>
<accession>A0A553NU47</accession>
<evidence type="ECO:0000256" key="1">
    <source>
        <dbReference type="SAM" id="SignalP"/>
    </source>
</evidence>
<proteinExistence type="predicted"/>
<feature type="chain" id="PRO_5021793728" evidence="1">
    <location>
        <begin position="27"/>
        <end position="103"/>
    </location>
</feature>
<evidence type="ECO:0000313" key="3">
    <source>
        <dbReference type="Proteomes" id="UP000318571"/>
    </source>
</evidence>